<feature type="site" description="Raises pKa of active site His" evidence="4">
    <location>
        <position position="149"/>
    </location>
</feature>
<feature type="binding site" evidence="4">
    <location>
        <position position="111"/>
    </location>
    <ligand>
        <name>(6R)-10-formyltetrahydrofolate</name>
        <dbReference type="ChEBI" id="CHEBI:195366"/>
    </ligand>
</feature>
<dbReference type="Proteomes" id="UP001597541">
    <property type="component" value="Unassembled WGS sequence"/>
</dbReference>
<dbReference type="InterPro" id="IPR004607">
    <property type="entry name" value="GART"/>
</dbReference>
<dbReference type="HAMAP" id="MF_01930">
    <property type="entry name" value="PurN"/>
    <property type="match status" value="1"/>
</dbReference>
<sequence>MTKGKLRLAVFASGSGSNFQAIADAIAAEKLDATIELLVCDKPKAPVVERAHRAGVAVFAFEAKTYPSREAYEREILDALAESRVDVIVLAGYMRILTSTLVEPYYGRMINVHPSLLPAFPGIRAMEQALDAGVKVTGVTVHFVDGGMDTGPIIAQRPVPILEGDTAASLAGRVQLVEHELYPQVIQWIAEGRVRLDGRKVCVLSARPELQ</sequence>
<dbReference type="Gene3D" id="3.40.50.170">
    <property type="entry name" value="Formyl transferase, N-terminal domain"/>
    <property type="match status" value="1"/>
</dbReference>
<comment type="similarity">
    <text evidence="4">Belongs to the GART family.</text>
</comment>
<evidence type="ECO:0000313" key="7">
    <source>
        <dbReference type="Proteomes" id="UP001597541"/>
    </source>
</evidence>
<dbReference type="Pfam" id="PF00551">
    <property type="entry name" value="Formyl_trans_N"/>
    <property type="match status" value="1"/>
</dbReference>
<dbReference type="EMBL" id="JBHUME010000002">
    <property type="protein sequence ID" value="MFD2611500.1"/>
    <property type="molecule type" value="Genomic_DNA"/>
</dbReference>
<dbReference type="RefSeq" id="WP_377600252.1">
    <property type="nucleotide sequence ID" value="NZ_JBHUME010000002.1"/>
</dbReference>
<reference evidence="7" key="1">
    <citation type="journal article" date="2019" name="Int. J. Syst. Evol. Microbiol.">
        <title>The Global Catalogue of Microorganisms (GCM) 10K type strain sequencing project: providing services to taxonomists for standard genome sequencing and annotation.</title>
        <authorList>
            <consortium name="The Broad Institute Genomics Platform"/>
            <consortium name="The Broad Institute Genome Sequencing Center for Infectious Disease"/>
            <person name="Wu L."/>
            <person name="Ma J."/>
        </authorList>
    </citation>
    <scope>NUCLEOTIDE SEQUENCE [LARGE SCALE GENOMIC DNA]</scope>
    <source>
        <strain evidence="7">KCTC 3950</strain>
    </source>
</reference>
<comment type="function">
    <text evidence="4">Catalyzes the transfer of a formyl group from 10-formyltetrahydrofolate to 5-phospho-ribosyl-glycinamide (GAR), producing 5-phospho-ribosyl-N-formylglycinamide (FGAR) and tetrahydrofolate.</text>
</comment>
<dbReference type="PANTHER" id="PTHR43369">
    <property type="entry name" value="PHOSPHORIBOSYLGLYCINAMIDE FORMYLTRANSFERASE"/>
    <property type="match status" value="1"/>
</dbReference>
<evidence type="ECO:0000259" key="5">
    <source>
        <dbReference type="Pfam" id="PF00551"/>
    </source>
</evidence>
<keyword evidence="2 4" id="KW-0808">Transferase</keyword>
<evidence type="ECO:0000256" key="4">
    <source>
        <dbReference type="HAMAP-Rule" id="MF_01930"/>
    </source>
</evidence>
<feature type="binding site" evidence="4">
    <location>
        <begin position="94"/>
        <end position="97"/>
    </location>
    <ligand>
        <name>(6R)-10-formyltetrahydrofolate</name>
        <dbReference type="ChEBI" id="CHEBI:195366"/>
    </ligand>
</feature>
<feature type="active site" description="Proton donor" evidence="4">
    <location>
        <position position="113"/>
    </location>
</feature>
<dbReference type="CDD" id="cd08645">
    <property type="entry name" value="FMT_core_GART"/>
    <property type="match status" value="1"/>
</dbReference>
<comment type="catalytic activity">
    <reaction evidence="4">
        <text>N(1)-(5-phospho-beta-D-ribosyl)glycinamide + (6R)-10-formyltetrahydrofolate = N(2)-formyl-N(1)-(5-phospho-beta-D-ribosyl)glycinamide + (6S)-5,6,7,8-tetrahydrofolate + H(+)</text>
        <dbReference type="Rhea" id="RHEA:15053"/>
        <dbReference type="ChEBI" id="CHEBI:15378"/>
        <dbReference type="ChEBI" id="CHEBI:57453"/>
        <dbReference type="ChEBI" id="CHEBI:143788"/>
        <dbReference type="ChEBI" id="CHEBI:147286"/>
        <dbReference type="ChEBI" id="CHEBI:195366"/>
        <dbReference type="EC" id="2.1.2.2"/>
    </reaction>
</comment>
<keyword evidence="7" id="KW-1185">Reference proteome</keyword>
<organism evidence="6 7">
    <name type="scientific">Paenibacillus gansuensis</name>
    <dbReference type="NCBI Taxonomy" id="306542"/>
    <lineage>
        <taxon>Bacteria</taxon>
        <taxon>Bacillati</taxon>
        <taxon>Bacillota</taxon>
        <taxon>Bacilli</taxon>
        <taxon>Bacillales</taxon>
        <taxon>Paenibacillaceae</taxon>
        <taxon>Paenibacillus</taxon>
    </lineage>
</organism>
<name>A0ABW5P936_9BACL</name>
<evidence type="ECO:0000313" key="6">
    <source>
        <dbReference type="EMBL" id="MFD2611500.1"/>
    </source>
</evidence>
<dbReference type="EC" id="2.1.2.2" evidence="4"/>
<dbReference type="PANTHER" id="PTHR43369:SF2">
    <property type="entry name" value="PHOSPHORIBOSYLGLYCINAMIDE FORMYLTRANSFERASE"/>
    <property type="match status" value="1"/>
</dbReference>
<feature type="binding site" evidence="4">
    <location>
        <begin position="16"/>
        <end position="18"/>
    </location>
    <ligand>
        <name>N(1)-(5-phospho-beta-D-ribosyl)glycinamide</name>
        <dbReference type="ChEBI" id="CHEBI:143788"/>
    </ligand>
</feature>
<comment type="pathway">
    <text evidence="1 4">Purine metabolism; IMP biosynthesis via de novo pathway; N(2)-formyl-N(1)-(5-phospho-D-ribosyl)glycinamide from N(1)-(5-phospho-D-ribosyl)glycinamide (10-formyl THF route): step 1/1.</text>
</comment>
<feature type="domain" description="Formyl transferase N-terminal" evidence="5">
    <location>
        <begin position="7"/>
        <end position="186"/>
    </location>
</feature>
<dbReference type="NCBIfam" id="TIGR00639">
    <property type="entry name" value="PurN"/>
    <property type="match status" value="1"/>
</dbReference>
<feature type="binding site" evidence="4">
    <location>
        <position position="69"/>
    </location>
    <ligand>
        <name>(6R)-10-formyltetrahydrofolate</name>
        <dbReference type="ChEBI" id="CHEBI:195366"/>
    </ligand>
</feature>
<protein>
    <recommendedName>
        <fullName evidence="4">Phosphoribosylglycinamide formyltransferase</fullName>
        <ecNumber evidence="4">2.1.2.2</ecNumber>
    </recommendedName>
    <alternativeName>
        <fullName evidence="4">5'-phosphoribosylglycinamide transformylase</fullName>
    </alternativeName>
    <alternativeName>
        <fullName evidence="4">GAR transformylase</fullName>
        <shortName evidence="4">GART</shortName>
    </alternativeName>
</protein>
<dbReference type="InterPro" id="IPR036477">
    <property type="entry name" value="Formyl_transf_N_sf"/>
</dbReference>
<accession>A0ABW5P936</accession>
<dbReference type="GO" id="GO:0004644">
    <property type="term" value="F:phosphoribosylglycinamide formyltransferase activity"/>
    <property type="evidence" value="ECO:0007669"/>
    <property type="project" value="UniProtKB-EC"/>
</dbReference>
<dbReference type="InterPro" id="IPR002376">
    <property type="entry name" value="Formyl_transf_N"/>
</dbReference>
<comment type="caution">
    <text evidence="6">The sequence shown here is derived from an EMBL/GenBank/DDBJ whole genome shotgun (WGS) entry which is preliminary data.</text>
</comment>
<dbReference type="SUPFAM" id="SSF53328">
    <property type="entry name" value="Formyltransferase"/>
    <property type="match status" value="1"/>
</dbReference>
<gene>
    <name evidence="4 6" type="primary">purN</name>
    <name evidence="6" type="ORF">ACFSUF_03580</name>
</gene>
<keyword evidence="3 4" id="KW-0658">Purine biosynthesis</keyword>
<evidence type="ECO:0000256" key="1">
    <source>
        <dbReference type="ARBA" id="ARBA00005054"/>
    </source>
</evidence>
<evidence type="ECO:0000256" key="3">
    <source>
        <dbReference type="ARBA" id="ARBA00022755"/>
    </source>
</evidence>
<proteinExistence type="inferred from homology"/>
<evidence type="ECO:0000256" key="2">
    <source>
        <dbReference type="ARBA" id="ARBA00022679"/>
    </source>
</evidence>